<comment type="subcellular location">
    <subcellularLocation>
        <location evidence="1">Mitochondrion membrane</location>
        <topology evidence="1">Multi-pass membrane protein</topology>
    </subcellularLocation>
</comment>
<feature type="transmembrane region" description="Helical" evidence="9">
    <location>
        <begin position="162"/>
        <end position="180"/>
    </location>
</feature>
<keyword evidence="8 11" id="KW-0496">Mitochondrion</keyword>
<feature type="transmembrane region" description="Helical" evidence="9">
    <location>
        <begin position="135"/>
        <end position="155"/>
    </location>
</feature>
<evidence type="ECO:0000259" key="10">
    <source>
        <dbReference type="PROSITE" id="PS50253"/>
    </source>
</evidence>
<dbReference type="CDD" id="cd01665">
    <property type="entry name" value="Cyt_c_Oxidase_III"/>
    <property type="match status" value="1"/>
</dbReference>
<dbReference type="GO" id="GO:0006123">
    <property type="term" value="P:mitochondrial electron transport, cytochrome c to oxygen"/>
    <property type="evidence" value="ECO:0007669"/>
    <property type="project" value="UniProtKB-ARBA"/>
</dbReference>
<accession>Q5EM43</accession>
<evidence type="ECO:0000256" key="8">
    <source>
        <dbReference type="RuleBase" id="RU003375"/>
    </source>
</evidence>
<comment type="function">
    <text evidence="8">Component of the cytochrome c oxidase, the last enzyme in the mitochondrial electron transport chain which drives oxidative phosphorylation. The respiratory chain contains 3 multisubunit complexes succinate dehydrogenase (complex II, CII), ubiquinol-cytochrome c oxidoreductase (cytochrome b-c1 complex, complex III, CIII) and cytochrome c oxidase (complex IV, CIV), that cooperate to transfer electrons derived from NADH and succinate to molecular oxygen, creating an electrochemical gradient over the inner membrane that drives transmembrane transport and the ATP synthase. Cytochrome c oxidase is the component of the respiratory chain that catalyzes the reduction of oxygen to water. Electrons originating from reduced cytochrome c in the intermembrane space (IMS) are transferred via the dinuclear copper A center (CU(A)) of subunit 2 and heme A of subunit 1 to the active site in subunit 1, a binuclear center (BNC) formed by heme A3 and copper B (CU(B)). The BNC reduces molecular oxygen to 2 water molecules using 4 electrons from cytochrome c in the IMS and 4 protons from the mitochondrial matrix.</text>
</comment>
<keyword evidence="4 8" id="KW-0812">Transmembrane</keyword>
<dbReference type="Gene3D" id="1.20.120.80">
    <property type="entry name" value="Cytochrome c oxidase, subunit III, four-helix bundle"/>
    <property type="match status" value="1"/>
</dbReference>
<dbReference type="AlphaFoldDB" id="Q5EM43"/>
<dbReference type="Gene3D" id="1.10.287.70">
    <property type="match status" value="1"/>
</dbReference>
<dbReference type="GO" id="GO:0016491">
    <property type="term" value="F:oxidoreductase activity"/>
    <property type="evidence" value="ECO:0007669"/>
    <property type="project" value="UniProtKB-KW"/>
</dbReference>
<keyword evidence="6 9" id="KW-1133">Transmembrane helix</keyword>
<dbReference type="EMBL" id="AY863211">
    <property type="protein sequence ID" value="AAW51694.1"/>
    <property type="molecule type" value="Genomic_DNA"/>
</dbReference>
<dbReference type="InterPro" id="IPR013833">
    <property type="entry name" value="Cyt_c_oxidase_su3_a-hlx"/>
</dbReference>
<dbReference type="SUPFAM" id="SSF81452">
    <property type="entry name" value="Cytochrome c oxidase subunit III-like"/>
    <property type="match status" value="1"/>
</dbReference>
<dbReference type="GO" id="GO:0031966">
    <property type="term" value="C:mitochondrial membrane"/>
    <property type="evidence" value="ECO:0007669"/>
    <property type="project" value="UniProtKB-SubCell"/>
</dbReference>
<dbReference type="InterPro" id="IPR024791">
    <property type="entry name" value="Cyt_c/ubiquinol_Oxase_su3"/>
</dbReference>
<evidence type="ECO:0000256" key="1">
    <source>
        <dbReference type="ARBA" id="ARBA00004225"/>
    </source>
</evidence>
<feature type="transmembrane region" description="Helical" evidence="9">
    <location>
        <begin position="244"/>
        <end position="263"/>
    </location>
</feature>
<evidence type="ECO:0000256" key="3">
    <source>
        <dbReference type="ARBA" id="ARBA00015944"/>
    </source>
</evidence>
<evidence type="ECO:0000256" key="2">
    <source>
        <dbReference type="ARBA" id="ARBA00010581"/>
    </source>
</evidence>
<geneLocation type="mitochondrion" evidence="11"/>
<name>Q5EM43_9FUNG</name>
<dbReference type="InterPro" id="IPR035973">
    <property type="entry name" value="Cyt_c_oxidase_su3-like_sf"/>
</dbReference>
<comment type="similarity">
    <text evidence="2 8">Belongs to the cytochrome c oxidase subunit 3 family.</text>
</comment>
<dbReference type="InterPro" id="IPR033945">
    <property type="entry name" value="Cyt_c_oxase_su3_dom"/>
</dbReference>
<dbReference type="PANTHER" id="PTHR11403:SF7">
    <property type="entry name" value="CYTOCHROME C OXIDASE SUBUNIT 3"/>
    <property type="match status" value="1"/>
</dbReference>
<dbReference type="PROSITE" id="PS50253">
    <property type="entry name" value="COX3"/>
    <property type="match status" value="1"/>
</dbReference>
<evidence type="ECO:0000256" key="6">
    <source>
        <dbReference type="ARBA" id="ARBA00022989"/>
    </source>
</evidence>
<keyword evidence="11" id="KW-0560">Oxidoreductase</keyword>
<gene>
    <name evidence="11" type="primary">cox3</name>
</gene>
<dbReference type="FunFam" id="1.10.287.70:FF:000082">
    <property type="entry name" value="Cytochrome c oxidase subunit 3"/>
    <property type="match status" value="1"/>
</dbReference>
<feature type="transmembrane region" description="Helical" evidence="9">
    <location>
        <begin position="200"/>
        <end position="224"/>
    </location>
</feature>
<evidence type="ECO:0000256" key="7">
    <source>
        <dbReference type="ARBA" id="ARBA00023136"/>
    </source>
</evidence>
<dbReference type="GeneID" id="3260197"/>
<evidence type="ECO:0000256" key="4">
    <source>
        <dbReference type="ARBA" id="ARBA00022692"/>
    </source>
</evidence>
<evidence type="ECO:0000256" key="5">
    <source>
        <dbReference type="ARBA" id="ARBA00022967"/>
    </source>
</evidence>
<feature type="transmembrane region" description="Helical" evidence="9">
    <location>
        <begin position="43"/>
        <end position="62"/>
    </location>
</feature>
<reference evidence="11" key="1">
    <citation type="journal article" date="2005" name="Nucleic Acids Res.">
        <title>Comparative mitochondrial genomics in zygomycetes: bacteria-like RNase P RNAs, mobile elements, and a close source of the group I intron invasion in angiosperms.</title>
        <authorList>
            <person name="Seif E."/>
            <person name="Leigh J."/>
            <person name="Liu Y."/>
            <person name="Roewer I."/>
            <person name="Forget L."/>
            <person name="Lang B.F."/>
        </authorList>
    </citation>
    <scope>NUCLEOTIDE SEQUENCE</scope>
    <source>
        <strain evidence="11">NRRL 6337</strain>
    </source>
</reference>
<keyword evidence="5" id="KW-1278">Translocase</keyword>
<protein>
    <recommendedName>
        <fullName evidence="3 8">Cytochrome c oxidase subunit 3</fullName>
    </recommendedName>
</protein>
<sequence length="265" mass="29719">MNKTIQSHPFHLVEPSPWPLATSFALLTTTLSGVMYFNNYANGGLLLALGLISTVFSMSLWFRDIIIESTFQGSHTSKVQQGLTLGFILFVISEVFFFISLFWAFFHSALSPTVELGCVWPPAGIEVMNPWEVPLLNTVLLLSSGATVTLAHHGLIQGNRKFTIYGLFATIALAILFTGFQGFEYINAPFTIADSVYGSTFYFTTGFHGLHVLIGTIFIAVGLYRVINYHFTDFHHVGLEAAIIYWHVVDIVWLLVFIFFYYWGS</sequence>
<dbReference type="PANTHER" id="PTHR11403">
    <property type="entry name" value="CYTOCHROME C OXIDASE SUBUNIT III"/>
    <property type="match status" value="1"/>
</dbReference>
<feature type="transmembrane region" description="Helical" evidence="9">
    <location>
        <begin position="83"/>
        <end position="106"/>
    </location>
</feature>
<dbReference type="InterPro" id="IPR000298">
    <property type="entry name" value="Cyt_c_oxidase-like_su3"/>
</dbReference>
<feature type="domain" description="Heme-copper oxidase subunit III family profile" evidence="10">
    <location>
        <begin position="6"/>
        <end position="265"/>
    </location>
</feature>
<evidence type="ECO:0000256" key="9">
    <source>
        <dbReference type="SAM" id="Phobius"/>
    </source>
</evidence>
<proteinExistence type="inferred from homology"/>
<dbReference type="FunFam" id="1.20.120.80:FF:000002">
    <property type="entry name" value="Cytochrome c oxidase subunit 3"/>
    <property type="match status" value="1"/>
</dbReference>
<dbReference type="GO" id="GO:0004129">
    <property type="term" value="F:cytochrome-c oxidase activity"/>
    <property type="evidence" value="ECO:0007669"/>
    <property type="project" value="InterPro"/>
</dbReference>
<evidence type="ECO:0000313" key="11">
    <source>
        <dbReference type="EMBL" id="AAW51694.1"/>
    </source>
</evidence>
<dbReference type="RefSeq" id="YP_203357.1">
    <property type="nucleotide sequence ID" value="NC_006838.1"/>
</dbReference>
<dbReference type="GO" id="GO:0045277">
    <property type="term" value="C:respiratory chain complex IV"/>
    <property type="evidence" value="ECO:0007669"/>
    <property type="project" value="UniProtKB-ARBA"/>
</dbReference>
<organism evidence="11">
    <name type="scientific">Podila verticillata</name>
    <dbReference type="NCBI Taxonomy" id="78898"/>
    <lineage>
        <taxon>Eukaryota</taxon>
        <taxon>Fungi</taxon>
        <taxon>Fungi incertae sedis</taxon>
        <taxon>Mucoromycota</taxon>
        <taxon>Mortierellomycotina</taxon>
        <taxon>Mortierellomycetes</taxon>
        <taxon>Mortierellales</taxon>
        <taxon>Mortierellaceae</taxon>
        <taxon>Podila</taxon>
    </lineage>
</organism>
<dbReference type="Pfam" id="PF00510">
    <property type="entry name" value="COX3"/>
    <property type="match status" value="1"/>
</dbReference>
<keyword evidence="7 9" id="KW-0472">Membrane</keyword>